<evidence type="ECO:0000256" key="1">
    <source>
        <dbReference type="SAM" id="MobiDB-lite"/>
    </source>
</evidence>
<dbReference type="RefSeq" id="WP_378258336.1">
    <property type="nucleotide sequence ID" value="NZ_JBHSIT010000006.1"/>
</dbReference>
<dbReference type="EMBL" id="JBHSIT010000006">
    <property type="protein sequence ID" value="MFC4910214.1"/>
    <property type="molecule type" value="Genomic_DNA"/>
</dbReference>
<feature type="compositionally biased region" description="Basic and acidic residues" evidence="1">
    <location>
        <begin position="65"/>
        <end position="81"/>
    </location>
</feature>
<accession>A0ABV9U347</accession>
<reference evidence="4" key="1">
    <citation type="journal article" date="2019" name="Int. J. Syst. Evol. Microbiol.">
        <title>The Global Catalogue of Microorganisms (GCM) 10K type strain sequencing project: providing services to taxonomists for standard genome sequencing and annotation.</title>
        <authorList>
            <consortium name="The Broad Institute Genomics Platform"/>
            <consortium name="The Broad Institute Genome Sequencing Center for Infectious Disease"/>
            <person name="Wu L."/>
            <person name="Ma J."/>
        </authorList>
    </citation>
    <scope>NUCLEOTIDE SEQUENCE [LARGE SCALE GENOMIC DNA]</scope>
    <source>
        <strain evidence="4">KLKA75</strain>
    </source>
</reference>
<evidence type="ECO:0000313" key="4">
    <source>
        <dbReference type="Proteomes" id="UP001595872"/>
    </source>
</evidence>
<protein>
    <submittedName>
        <fullName evidence="3">Uncharacterized protein</fullName>
    </submittedName>
</protein>
<gene>
    <name evidence="3" type="ORF">ACFPCY_23070</name>
</gene>
<dbReference type="Proteomes" id="UP001595872">
    <property type="component" value="Unassembled WGS sequence"/>
</dbReference>
<name>A0ABV9U347_9ACTN</name>
<organism evidence="3 4">
    <name type="scientific">Actinomadura gamaensis</name>
    <dbReference type="NCBI Taxonomy" id="1763541"/>
    <lineage>
        <taxon>Bacteria</taxon>
        <taxon>Bacillati</taxon>
        <taxon>Actinomycetota</taxon>
        <taxon>Actinomycetes</taxon>
        <taxon>Streptosporangiales</taxon>
        <taxon>Thermomonosporaceae</taxon>
        <taxon>Actinomadura</taxon>
    </lineage>
</organism>
<dbReference type="PROSITE" id="PS51257">
    <property type="entry name" value="PROKAR_LIPOPROTEIN"/>
    <property type="match status" value="1"/>
</dbReference>
<evidence type="ECO:0000313" key="3">
    <source>
        <dbReference type="EMBL" id="MFC4910214.1"/>
    </source>
</evidence>
<feature type="compositionally biased region" description="Low complexity" evidence="1">
    <location>
        <begin position="24"/>
        <end position="57"/>
    </location>
</feature>
<comment type="caution">
    <text evidence="3">The sequence shown here is derived from an EMBL/GenBank/DDBJ whole genome shotgun (WGS) entry which is preliminary data.</text>
</comment>
<feature type="signal peptide" evidence="2">
    <location>
        <begin position="1"/>
        <end position="23"/>
    </location>
</feature>
<keyword evidence="2" id="KW-0732">Signal</keyword>
<keyword evidence="4" id="KW-1185">Reference proteome</keyword>
<evidence type="ECO:0000256" key="2">
    <source>
        <dbReference type="SAM" id="SignalP"/>
    </source>
</evidence>
<feature type="region of interest" description="Disordered" evidence="1">
    <location>
        <begin position="24"/>
        <end position="103"/>
    </location>
</feature>
<proteinExistence type="predicted"/>
<sequence>MNVRMRRVAVSALGAAVLFGAAACGGSKDDASPTQPSAAPATAPSSASTSGKPAPSSKVTTAPDAVKKSAEAKRKLDDCLKRAGVRPIPPSGRPLSDKESAAARKCAGELLRSIGTK</sequence>
<feature type="chain" id="PRO_5046399513" evidence="2">
    <location>
        <begin position="24"/>
        <end position="117"/>
    </location>
</feature>